<dbReference type="OrthoDB" id="774847at2759"/>
<dbReference type="Pfam" id="PF07727">
    <property type="entry name" value="RVT_2"/>
    <property type="match status" value="1"/>
</dbReference>
<dbReference type="AlphaFoldDB" id="A0A1Q9D9U5"/>
<organism evidence="4 5">
    <name type="scientific">Symbiodinium microadriaticum</name>
    <name type="common">Dinoflagellate</name>
    <name type="synonym">Zooxanthella microadriatica</name>
    <dbReference type="NCBI Taxonomy" id="2951"/>
    <lineage>
        <taxon>Eukaryota</taxon>
        <taxon>Sar</taxon>
        <taxon>Alveolata</taxon>
        <taxon>Dinophyceae</taxon>
        <taxon>Suessiales</taxon>
        <taxon>Symbiodiniaceae</taxon>
        <taxon>Symbiodinium</taxon>
    </lineage>
</organism>
<keyword evidence="5" id="KW-1185">Reference proteome</keyword>
<proteinExistence type="predicted"/>
<evidence type="ECO:0000259" key="3">
    <source>
        <dbReference type="Pfam" id="PF07727"/>
    </source>
</evidence>
<keyword evidence="2" id="KW-0732">Signal</keyword>
<feature type="region of interest" description="Disordered" evidence="1">
    <location>
        <begin position="241"/>
        <end position="262"/>
    </location>
</feature>
<gene>
    <name evidence="4" type="ORF">AK812_SmicGene26340</name>
</gene>
<accession>A0A1Q9D9U5</accession>
<feature type="region of interest" description="Disordered" evidence="1">
    <location>
        <begin position="191"/>
        <end position="222"/>
    </location>
</feature>
<protein>
    <recommendedName>
        <fullName evidence="3">Reverse transcriptase Ty1/copia-type domain-containing protein</fullName>
    </recommendedName>
</protein>
<evidence type="ECO:0000256" key="2">
    <source>
        <dbReference type="SAM" id="SignalP"/>
    </source>
</evidence>
<evidence type="ECO:0000313" key="5">
    <source>
        <dbReference type="Proteomes" id="UP000186817"/>
    </source>
</evidence>
<feature type="region of interest" description="Disordered" evidence="1">
    <location>
        <begin position="312"/>
        <end position="357"/>
    </location>
</feature>
<feature type="signal peptide" evidence="2">
    <location>
        <begin position="1"/>
        <end position="28"/>
    </location>
</feature>
<feature type="compositionally biased region" description="Basic and acidic residues" evidence="1">
    <location>
        <begin position="192"/>
        <end position="205"/>
    </location>
</feature>
<dbReference type="EMBL" id="LSRX01000644">
    <property type="protein sequence ID" value="OLP91899.1"/>
    <property type="molecule type" value="Genomic_DNA"/>
</dbReference>
<comment type="caution">
    <text evidence="4">The sequence shown here is derived from an EMBL/GenBank/DDBJ whole genome shotgun (WGS) entry which is preliminary data.</text>
</comment>
<dbReference type="InterPro" id="IPR013103">
    <property type="entry name" value="RVT_2"/>
</dbReference>
<sequence>MPHQRSLQHPKILYVILPLLLPSPNAMSDMTREELVAVLAKHGVEAPRGWTKVEMLLRVEQLTGQDMSEKIKPKASKGRSPFQEMVTKLNQAARRKSVLVEFVTTELRMSNMENYTIDRIKMEAIRRIYDVVEAHGSDQLGFGKYSVKTYAEVWTTDPGYCTWARNTVKEPDSTCDPRLIRFAKWLNQQDEMELKPPTTKESDNHKRGRKKSTIQETTPEHNILQALMEQVAELKDEIKEMRQDKQATSATGSQEPTKAAKNACARPGDFLFFTDFGKGRIIGSADKVPEEMITESATEDLQLQAQRRASAEKALADWQASQRDQGMELDNEEDATPSQPSRPSRRTTGPPQGNYVRGEAWYNTVPEASWSPHTAGYWTEQTAAVEVEVPLPQEATALRRATHDLRAYFTGALRRRAVEVHEKHLNDAERAAFREAKDAEVRNFVAAEAFEALPEHLKPSREQAVNMRWLLTWKVKEDGTKKAKICSAMGLPPGAITKLKRACYGLVDAPLEWYRTVAEFLEEIGLTRTWSDACCWTYRVDGELRGLIAGHVDDFLFTGSSTDRGWQEILAKIKERFKWGDWDTDDFVQCGVQIKRVSDGFELSQERYVADIPDVPLSSKRRKESQESTTPWEKTKLRASLGALRWHGQQTAPHVMAEVGLLLSEVNCSTVSTIIRVNQLVQWTKDRKDYRLKIHAFPPSEPLGVYTWVDAASQNRVDGGAAETQAAVNGEDEMFFLRFQWSELLFGISNVRAKAGSKELELFYKMGFKWRIVEDEKMRSDLDSCFRGIKNSHEITSGRDASAKR</sequence>
<dbReference type="Proteomes" id="UP000186817">
    <property type="component" value="Unassembled WGS sequence"/>
</dbReference>
<evidence type="ECO:0000256" key="1">
    <source>
        <dbReference type="SAM" id="MobiDB-lite"/>
    </source>
</evidence>
<evidence type="ECO:0000313" key="4">
    <source>
        <dbReference type="EMBL" id="OLP91899.1"/>
    </source>
</evidence>
<feature type="chain" id="PRO_5013045166" description="Reverse transcriptase Ty1/copia-type domain-containing protein" evidence="2">
    <location>
        <begin position="29"/>
        <end position="805"/>
    </location>
</feature>
<reference evidence="4 5" key="1">
    <citation type="submission" date="2016-02" db="EMBL/GenBank/DDBJ databases">
        <title>Genome analysis of coral dinoflagellate symbionts highlights evolutionary adaptations to a symbiotic lifestyle.</title>
        <authorList>
            <person name="Aranda M."/>
            <person name="Li Y."/>
            <person name="Liew Y.J."/>
            <person name="Baumgarten S."/>
            <person name="Simakov O."/>
            <person name="Wilson M."/>
            <person name="Piel J."/>
            <person name="Ashoor H."/>
            <person name="Bougouffa S."/>
            <person name="Bajic V.B."/>
            <person name="Ryu T."/>
            <person name="Ravasi T."/>
            <person name="Bayer T."/>
            <person name="Micklem G."/>
            <person name="Kim H."/>
            <person name="Bhak J."/>
            <person name="Lajeunesse T.C."/>
            <person name="Voolstra C.R."/>
        </authorList>
    </citation>
    <scope>NUCLEOTIDE SEQUENCE [LARGE SCALE GENOMIC DNA]</scope>
    <source>
        <strain evidence="4 5">CCMP2467</strain>
    </source>
</reference>
<name>A0A1Q9D9U5_SYMMI</name>
<feature type="compositionally biased region" description="Low complexity" evidence="1">
    <location>
        <begin position="336"/>
        <end position="353"/>
    </location>
</feature>
<feature type="domain" description="Reverse transcriptase Ty1/copia-type" evidence="3">
    <location>
        <begin position="494"/>
        <end position="612"/>
    </location>
</feature>
<feature type="compositionally biased region" description="Polar residues" evidence="1">
    <location>
        <begin position="246"/>
        <end position="256"/>
    </location>
</feature>